<evidence type="ECO:0000256" key="3">
    <source>
        <dbReference type="ARBA" id="ARBA00023098"/>
    </source>
</evidence>
<feature type="chain" id="PRO_5017196462" evidence="5">
    <location>
        <begin position="18"/>
        <end position="305"/>
    </location>
</feature>
<keyword evidence="5" id="KW-0732">Signal</keyword>
<feature type="active site" description="Nucleophile" evidence="4">
    <location>
        <position position="74"/>
    </location>
</feature>
<dbReference type="RefSeq" id="WP_120400994.1">
    <property type="nucleotide sequence ID" value="NZ_RAXV01000001.1"/>
</dbReference>
<keyword evidence="8" id="KW-1185">Reference proteome</keyword>
<dbReference type="OrthoDB" id="5290098at2"/>
<dbReference type="Gene3D" id="3.40.1090.10">
    <property type="entry name" value="Cytosolic phospholipase A2 catalytic domain"/>
    <property type="match status" value="2"/>
</dbReference>
<keyword evidence="1 4" id="KW-0378">Hydrolase</keyword>
<reference evidence="7 8" key="1">
    <citation type="submission" date="2018-09" db="EMBL/GenBank/DDBJ databases">
        <title>The draft genome of Acinetobacter spp. strains.</title>
        <authorList>
            <person name="Qin J."/>
            <person name="Feng Y."/>
            <person name="Zong Z."/>
        </authorList>
    </citation>
    <scope>NUCLEOTIDE SEQUENCE [LARGE SCALE GENOMIC DNA]</scope>
    <source>
        <strain evidence="7 8">WCHAc060012</strain>
    </source>
</reference>
<evidence type="ECO:0000313" key="7">
    <source>
        <dbReference type="EMBL" id="RKG34611.1"/>
    </source>
</evidence>
<keyword evidence="2 4" id="KW-0442">Lipid degradation</keyword>
<feature type="domain" description="PNPLA" evidence="6">
    <location>
        <begin position="41"/>
        <end position="199"/>
    </location>
</feature>
<evidence type="ECO:0000256" key="5">
    <source>
        <dbReference type="SAM" id="SignalP"/>
    </source>
</evidence>
<evidence type="ECO:0000256" key="4">
    <source>
        <dbReference type="PROSITE-ProRule" id="PRU01161"/>
    </source>
</evidence>
<evidence type="ECO:0000313" key="8">
    <source>
        <dbReference type="Proteomes" id="UP000282388"/>
    </source>
</evidence>
<dbReference type="SUPFAM" id="SSF52151">
    <property type="entry name" value="FabD/lysophospholipase-like"/>
    <property type="match status" value="1"/>
</dbReference>
<dbReference type="Pfam" id="PF01734">
    <property type="entry name" value="Patatin"/>
    <property type="match status" value="1"/>
</dbReference>
<dbReference type="PANTHER" id="PTHR14226:SF76">
    <property type="entry name" value="NTE FAMILY PROTEIN RSSA"/>
    <property type="match status" value="1"/>
</dbReference>
<evidence type="ECO:0000259" key="6">
    <source>
        <dbReference type="PROSITE" id="PS51635"/>
    </source>
</evidence>
<proteinExistence type="predicted"/>
<feature type="signal peptide" evidence="5">
    <location>
        <begin position="1"/>
        <end position="17"/>
    </location>
</feature>
<keyword evidence="3 4" id="KW-0443">Lipid metabolism</keyword>
<dbReference type="InterPro" id="IPR016035">
    <property type="entry name" value="Acyl_Trfase/lysoPLipase"/>
</dbReference>
<organism evidence="7 8">
    <name type="scientific">Acinetobacter tianfuensis</name>
    <dbReference type="NCBI Taxonomy" id="2419603"/>
    <lineage>
        <taxon>Bacteria</taxon>
        <taxon>Pseudomonadati</taxon>
        <taxon>Pseudomonadota</taxon>
        <taxon>Gammaproteobacteria</taxon>
        <taxon>Moraxellales</taxon>
        <taxon>Moraxellaceae</taxon>
        <taxon>Acinetobacter</taxon>
    </lineage>
</organism>
<dbReference type="EMBL" id="RAXV01000001">
    <property type="protein sequence ID" value="RKG34611.1"/>
    <property type="molecule type" value="Genomic_DNA"/>
</dbReference>
<name>A0A3A8F0D9_9GAMM</name>
<dbReference type="AlphaFoldDB" id="A0A3A8F0D9"/>
<dbReference type="CDD" id="cd07205">
    <property type="entry name" value="Pat_PNPLA6_PNPLA7_NTE1_like"/>
    <property type="match status" value="1"/>
</dbReference>
<feature type="active site" description="Proton acceptor" evidence="4">
    <location>
        <position position="186"/>
    </location>
</feature>
<feature type="short sequence motif" description="GXGXXG" evidence="4">
    <location>
        <begin position="45"/>
        <end position="50"/>
    </location>
</feature>
<feature type="short sequence motif" description="GXSXG" evidence="4">
    <location>
        <begin position="72"/>
        <end position="76"/>
    </location>
</feature>
<dbReference type="GO" id="GO:0016787">
    <property type="term" value="F:hydrolase activity"/>
    <property type="evidence" value="ECO:0007669"/>
    <property type="project" value="UniProtKB-UniRule"/>
</dbReference>
<evidence type="ECO:0000256" key="1">
    <source>
        <dbReference type="ARBA" id="ARBA00022801"/>
    </source>
</evidence>
<dbReference type="Proteomes" id="UP000282388">
    <property type="component" value="Unassembled WGS sequence"/>
</dbReference>
<protein>
    <submittedName>
        <fullName evidence="7">Patatin-like phospholipase family protein</fullName>
    </submittedName>
</protein>
<dbReference type="InterPro" id="IPR002641">
    <property type="entry name" value="PNPLA_dom"/>
</dbReference>
<dbReference type="PANTHER" id="PTHR14226">
    <property type="entry name" value="NEUROPATHY TARGET ESTERASE/SWISS CHEESE D.MELANOGASTER"/>
    <property type="match status" value="1"/>
</dbReference>
<comment type="caution">
    <text evidence="7">The sequence shown here is derived from an EMBL/GenBank/DDBJ whole genome shotgun (WGS) entry which is preliminary data.</text>
</comment>
<dbReference type="InterPro" id="IPR050301">
    <property type="entry name" value="NTE"/>
</dbReference>
<sequence>MKLLHYSLLSVLALSFAGCDKVTQTPVKTTPIKPREPVIAVALGGGGAKGFAHIGILKVLESHGIKPKIVTGTSAGSFVGSLYASGKTPYQLQQLALGFKESDIRDLTLNRQGFLLGQKLQDYVNKSIGGKPIEQFPIRFAAVATRLDNGRKAEFIKGNAGQAVRASCSIPNVFVPAAIGGLKYVDGGLVSPIPVKTAQSMGADIVIAVDISARPDGSKAMNMLGVLDQTINIMGQQSINEELNQADVVIQPKVGHIGTLDLKASNETILEGEKAAQLKIRSIQKAITDFKASPAALKPAPAPKF</sequence>
<gene>
    <name evidence="7" type="ORF">D7V32_00645</name>
</gene>
<dbReference type="PROSITE" id="PS51257">
    <property type="entry name" value="PROKAR_LIPOPROTEIN"/>
    <property type="match status" value="1"/>
</dbReference>
<accession>A0A3A8F0D9</accession>
<dbReference type="PROSITE" id="PS51635">
    <property type="entry name" value="PNPLA"/>
    <property type="match status" value="1"/>
</dbReference>
<evidence type="ECO:0000256" key="2">
    <source>
        <dbReference type="ARBA" id="ARBA00022963"/>
    </source>
</evidence>
<dbReference type="GO" id="GO:0016042">
    <property type="term" value="P:lipid catabolic process"/>
    <property type="evidence" value="ECO:0007669"/>
    <property type="project" value="UniProtKB-UniRule"/>
</dbReference>
<feature type="short sequence motif" description="DGA/G" evidence="4">
    <location>
        <begin position="186"/>
        <end position="188"/>
    </location>
</feature>